<dbReference type="Proteomes" id="UP000534870">
    <property type="component" value="Unassembled WGS sequence"/>
</dbReference>
<evidence type="ECO:0000256" key="1">
    <source>
        <dbReference type="ARBA" id="ARBA00022679"/>
    </source>
</evidence>
<comment type="caution">
    <text evidence="3">The sequence shown here is derived from an EMBL/GenBank/DDBJ whole genome shotgun (WGS) entry which is preliminary data.</text>
</comment>
<keyword evidence="1 3" id="KW-0808">Transferase</keyword>
<proteinExistence type="predicted"/>
<dbReference type="InterPro" id="IPR001296">
    <property type="entry name" value="Glyco_trans_1"/>
</dbReference>
<evidence type="ECO:0000259" key="2">
    <source>
        <dbReference type="Pfam" id="PF00534"/>
    </source>
</evidence>
<evidence type="ECO:0000313" key="3">
    <source>
        <dbReference type="EMBL" id="NVN09831.1"/>
    </source>
</evidence>
<dbReference type="GO" id="GO:0009103">
    <property type="term" value="P:lipopolysaccharide biosynthetic process"/>
    <property type="evidence" value="ECO:0007669"/>
    <property type="project" value="TreeGrafter"/>
</dbReference>
<dbReference type="Gene3D" id="3.40.50.2000">
    <property type="entry name" value="Glycogen Phosphorylase B"/>
    <property type="match status" value="2"/>
</dbReference>
<feature type="domain" description="Glycosyl transferase family 1" evidence="2">
    <location>
        <begin position="255"/>
        <end position="409"/>
    </location>
</feature>
<dbReference type="RefSeq" id="WP_176638642.1">
    <property type="nucleotide sequence ID" value="NZ_JABXXP010000006.1"/>
</dbReference>
<name>A0A7Y7IT36_9PROT</name>
<dbReference type="AlphaFoldDB" id="A0A7Y7IT36"/>
<organism evidence="3 4">
    <name type="scientific">Nguyenibacter vanlangensis</name>
    <dbReference type="NCBI Taxonomy" id="1216886"/>
    <lineage>
        <taxon>Bacteria</taxon>
        <taxon>Pseudomonadati</taxon>
        <taxon>Pseudomonadota</taxon>
        <taxon>Alphaproteobacteria</taxon>
        <taxon>Acetobacterales</taxon>
        <taxon>Acetobacteraceae</taxon>
        <taxon>Nguyenibacter</taxon>
    </lineage>
</organism>
<evidence type="ECO:0000313" key="4">
    <source>
        <dbReference type="Proteomes" id="UP000534870"/>
    </source>
</evidence>
<dbReference type="CDD" id="cd03809">
    <property type="entry name" value="GT4_MtfB-like"/>
    <property type="match status" value="1"/>
</dbReference>
<dbReference type="Pfam" id="PF00534">
    <property type="entry name" value="Glycos_transf_1"/>
    <property type="match status" value="1"/>
</dbReference>
<dbReference type="SUPFAM" id="SSF53756">
    <property type="entry name" value="UDP-Glycosyltransferase/glycogen phosphorylase"/>
    <property type="match status" value="1"/>
</dbReference>
<dbReference type="GO" id="GO:0016757">
    <property type="term" value="F:glycosyltransferase activity"/>
    <property type="evidence" value="ECO:0007669"/>
    <property type="project" value="InterPro"/>
</dbReference>
<reference evidence="3 4" key="1">
    <citation type="submission" date="2020-06" db="EMBL/GenBank/DDBJ databases">
        <title>Description of novel acetic acid bacteria.</title>
        <authorList>
            <person name="Sombolestani A."/>
        </authorList>
    </citation>
    <scope>NUCLEOTIDE SEQUENCE [LARGE SCALE GENOMIC DNA]</scope>
    <source>
        <strain evidence="3 4">LMG 31431</strain>
    </source>
</reference>
<protein>
    <submittedName>
        <fullName evidence="3">Glycosyltransferase family 4 protein</fullName>
    </submittedName>
</protein>
<dbReference type="EMBL" id="JABXXP010000006">
    <property type="protein sequence ID" value="NVN09831.1"/>
    <property type="molecule type" value="Genomic_DNA"/>
</dbReference>
<sequence length="437" mass="48909">MVSTPIRVGIDGFNLALPRGTGVATYARTLSRCLTGMGHKVDVLYGMNITHRMSTDLREVIFFDSLGQEVPSKRTKLFSSRWWRERRGDLAGYDAVPIPLSGRVDARGFTARMPAHDRLLNVPELFHRAALHYRYARRFTTVRIPDPPAIMHWTYPLPIRVTGALNIYTMHDLVPLRLPHTTLDNKSYYFRLIKDLCIQADGICTVSEASKSDIVDFFPQATPKIHNTYQSIAPDHKILEKAETEIAREIHGAFGLEMDSYFLFFGSFEPKKNIGRVIEGFLESKSSRCLVLVGAMAWKSEQELRFLERGIQLGRIVKIDYLPESLLGALIRGARAVLFPSLSEGFGLPVLEAMAFGTAVLTSREGAPREVAGEDALLVDPYDTAAITDGIDRLDRNDALCTRLAAAGPSRAALYDMDHYARRLGTMYDTVLKAAKR</sequence>
<accession>A0A7Y7IT36</accession>
<dbReference type="PANTHER" id="PTHR46401:SF2">
    <property type="entry name" value="GLYCOSYLTRANSFERASE WBBK-RELATED"/>
    <property type="match status" value="1"/>
</dbReference>
<dbReference type="PANTHER" id="PTHR46401">
    <property type="entry name" value="GLYCOSYLTRANSFERASE WBBK-RELATED"/>
    <property type="match status" value="1"/>
</dbReference>
<gene>
    <name evidence="3" type="ORF">HUK84_01485</name>
</gene>